<feature type="chain" id="PRO_5046295946" description="Basic secretory peptidase family protein" evidence="1">
    <location>
        <begin position="24"/>
        <end position="432"/>
    </location>
</feature>
<comment type="caution">
    <text evidence="2">The sequence shown here is derived from an EMBL/GenBank/DDBJ whole genome shotgun (WGS) entry which is preliminary data.</text>
</comment>
<gene>
    <name evidence="2" type="ORF">GCM10009554_62810</name>
</gene>
<evidence type="ECO:0008006" key="4">
    <source>
        <dbReference type="Google" id="ProtNLM"/>
    </source>
</evidence>
<sequence>MTMKRGRLFAGATALVLASAVGVVVVTKPDVGRSPGGTAAAAEATAKTGSSKSRKAAVDAVLAKRATAVLKDDEKAFIASVDPKQPKLVAEQRVLFGNLRQFDFTNLRYFVADEKPAPKMVAKYGKTAFTTRVMMRYELTGLDPKPVQTDLGYTFVLRSGHWILVADDAIEESLSEDGHRQPWDFQPVKVVHRGTVTVVVDKKEIPMGKKIAGIAQDAVAAVRKHWPRPWNGKVMVIAMPEPRVMSMHWTTGNGAGWTIAAKAVTLYDGEPLSVKAVAPVGSRIVINPAVRKDLEEDLLVHEMTHVATVPIGLGTPTWLVEGVAEYVRCRSIEDDPRWTVDPYRSIVKTKYLPSMKVLPGEKEFDASGDRSYGQSWWATEYLVSTEGVKGMAALYTDLAQHGVSPAADAAIIKKHTGKTTAELVTAVKKFRG</sequence>
<evidence type="ECO:0000313" key="2">
    <source>
        <dbReference type="EMBL" id="GAA0955332.1"/>
    </source>
</evidence>
<proteinExistence type="predicted"/>
<evidence type="ECO:0000256" key="1">
    <source>
        <dbReference type="SAM" id="SignalP"/>
    </source>
</evidence>
<accession>A0ABP4BV08</accession>
<dbReference type="Proteomes" id="UP001500542">
    <property type="component" value="Unassembled WGS sequence"/>
</dbReference>
<keyword evidence="3" id="KW-1185">Reference proteome</keyword>
<keyword evidence="1" id="KW-0732">Signal</keyword>
<dbReference type="RefSeq" id="WP_343978415.1">
    <property type="nucleotide sequence ID" value="NZ_BAAAHK010000017.1"/>
</dbReference>
<evidence type="ECO:0000313" key="3">
    <source>
        <dbReference type="Proteomes" id="UP001500542"/>
    </source>
</evidence>
<reference evidence="3" key="1">
    <citation type="journal article" date="2019" name="Int. J. Syst. Evol. Microbiol.">
        <title>The Global Catalogue of Microorganisms (GCM) 10K type strain sequencing project: providing services to taxonomists for standard genome sequencing and annotation.</title>
        <authorList>
            <consortium name="The Broad Institute Genomics Platform"/>
            <consortium name="The Broad Institute Genome Sequencing Center for Infectious Disease"/>
            <person name="Wu L."/>
            <person name="Ma J."/>
        </authorList>
    </citation>
    <scope>NUCLEOTIDE SEQUENCE [LARGE SCALE GENOMIC DNA]</scope>
    <source>
        <strain evidence="3">JCM 10977</strain>
    </source>
</reference>
<organism evidence="2 3">
    <name type="scientific">Kribbella koreensis</name>
    <dbReference type="NCBI Taxonomy" id="57909"/>
    <lineage>
        <taxon>Bacteria</taxon>
        <taxon>Bacillati</taxon>
        <taxon>Actinomycetota</taxon>
        <taxon>Actinomycetes</taxon>
        <taxon>Propionibacteriales</taxon>
        <taxon>Kribbellaceae</taxon>
        <taxon>Kribbella</taxon>
    </lineage>
</organism>
<dbReference type="EMBL" id="BAAAHK010000017">
    <property type="protein sequence ID" value="GAA0955332.1"/>
    <property type="molecule type" value="Genomic_DNA"/>
</dbReference>
<feature type="signal peptide" evidence="1">
    <location>
        <begin position="1"/>
        <end position="23"/>
    </location>
</feature>
<name>A0ABP4BV08_9ACTN</name>
<protein>
    <recommendedName>
        <fullName evidence="4">Basic secretory peptidase family protein</fullName>
    </recommendedName>
</protein>